<organism evidence="2 3">
    <name type="scientific">Halocaridina rubra</name>
    <name type="common">Hawaiian red shrimp</name>
    <dbReference type="NCBI Taxonomy" id="373956"/>
    <lineage>
        <taxon>Eukaryota</taxon>
        <taxon>Metazoa</taxon>
        <taxon>Ecdysozoa</taxon>
        <taxon>Arthropoda</taxon>
        <taxon>Crustacea</taxon>
        <taxon>Multicrustacea</taxon>
        <taxon>Malacostraca</taxon>
        <taxon>Eumalacostraca</taxon>
        <taxon>Eucarida</taxon>
        <taxon>Decapoda</taxon>
        <taxon>Pleocyemata</taxon>
        <taxon>Caridea</taxon>
        <taxon>Atyoidea</taxon>
        <taxon>Atyidae</taxon>
        <taxon>Halocaridina</taxon>
    </lineage>
</organism>
<dbReference type="GO" id="GO:0015629">
    <property type="term" value="C:actin cytoskeleton"/>
    <property type="evidence" value="ECO:0007669"/>
    <property type="project" value="TreeGrafter"/>
</dbReference>
<dbReference type="Proteomes" id="UP001381693">
    <property type="component" value="Unassembled WGS sequence"/>
</dbReference>
<feature type="region of interest" description="Disordered" evidence="1">
    <location>
        <begin position="420"/>
        <end position="456"/>
    </location>
</feature>
<feature type="region of interest" description="Disordered" evidence="1">
    <location>
        <begin position="177"/>
        <end position="271"/>
    </location>
</feature>
<feature type="compositionally biased region" description="Low complexity" evidence="1">
    <location>
        <begin position="215"/>
        <end position="233"/>
    </location>
</feature>
<feature type="compositionally biased region" description="Gly residues" evidence="1">
    <location>
        <begin position="422"/>
        <end position="432"/>
    </location>
</feature>
<dbReference type="SUPFAM" id="SSF50729">
    <property type="entry name" value="PH domain-like"/>
    <property type="match status" value="1"/>
</dbReference>
<gene>
    <name evidence="2" type="ORF">SK128_028433</name>
</gene>
<evidence type="ECO:0000256" key="1">
    <source>
        <dbReference type="SAM" id="MobiDB-lite"/>
    </source>
</evidence>
<dbReference type="GO" id="GO:0051015">
    <property type="term" value="F:actin filament binding"/>
    <property type="evidence" value="ECO:0007669"/>
    <property type="project" value="TreeGrafter"/>
</dbReference>
<dbReference type="PANTHER" id="PTHR17271:SF1">
    <property type="entry name" value="PROTEIN OUTSPREAD"/>
    <property type="match status" value="1"/>
</dbReference>
<dbReference type="EMBL" id="JAXCGZ010006891">
    <property type="protein sequence ID" value="KAK7079482.1"/>
    <property type="molecule type" value="Genomic_DNA"/>
</dbReference>
<accession>A0AAN8X856</accession>
<dbReference type="AlphaFoldDB" id="A0AAN8X856"/>
<protein>
    <recommendedName>
        <fullName evidence="4">PH domain-containing protein</fullName>
    </recommendedName>
</protein>
<evidence type="ECO:0000313" key="3">
    <source>
        <dbReference type="Proteomes" id="UP001381693"/>
    </source>
</evidence>
<evidence type="ECO:0008006" key="4">
    <source>
        <dbReference type="Google" id="ProtNLM"/>
    </source>
</evidence>
<name>A0AAN8X856_HALRR</name>
<comment type="caution">
    <text evidence="2">The sequence shown here is derived from an EMBL/GenBank/DDBJ whole genome shotgun (WGS) entry which is preliminary data.</text>
</comment>
<feature type="compositionally biased region" description="Polar residues" evidence="1">
    <location>
        <begin position="255"/>
        <end position="265"/>
    </location>
</feature>
<reference evidence="2 3" key="1">
    <citation type="submission" date="2023-11" db="EMBL/GenBank/DDBJ databases">
        <title>Halocaridina rubra genome assembly.</title>
        <authorList>
            <person name="Smith C."/>
        </authorList>
    </citation>
    <scope>NUCLEOTIDE SEQUENCE [LARGE SCALE GENOMIC DNA]</scope>
    <source>
        <strain evidence="2">EP-1</strain>
        <tissue evidence="2">Whole</tissue>
    </source>
</reference>
<dbReference type="InterPro" id="IPR052223">
    <property type="entry name" value="Actin_Cytoskeleton_Reg"/>
</dbReference>
<evidence type="ECO:0000313" key="2">
    <source>
        <dbReference type="EMBL" id="KAK7079482.1"/>
    </source>
</evidence>
<feature type="region of interest" description="Disordered" evidence="1">
    <location>
        <begin position="308"/>
        <end position="377"/>
    </location>
</feature>
<dbReference type="PANTHER" id="PTHR17271">
    <property type="entry name" value="PLECKSTRIN HOMOLOGY PH DOMAIN-CONTAINING PROTEIN"/>
    <property type="match status" value="1"/>
</dbReference>
<sequence>MQDMLVDSSYSPVFLCYFLRHSQNPKEVPLISYPVRPKQVLMDPLSMQRDGLSYWLWETGSPATIPQGVVNMNRVLEVSQAEDVTGNQFSLAITAPDRVTFIKGTCREESRWWMDVLSVFPRTHKQQGRHKRNATFPGIKSTTVLKQNMVHQYPSATLAPTTFETSMGQRVRFHSCTSDPLVGRPPSAPALDIDEDVFPTKDSSASSTPIPPSTQTPTPLYHSTPLSSLPPSTQILRDEHKENTPPYSEDYIDNPPTSESPPTQDKLSHKFRTRRAIKREARGLMQPRSKSEMSALLPANLPPSALLSPLSRGLPAPTTARNTTTATPSYSSSAKTTTSLSSFSSSLVNSSTSSYSTPDCSRSHLSPVPSVVDPLSSYEGRPIRRATIALTSSLSSLSSINASLTSSTLGINSSLSSSVGGNTNGGEGGSGGLSSLRSLDSGVHVPTRPHPRTAPDKPGVCVWITNTFNFLTRYFFTI</sequence>
<feature type="compositionally biased region" description="Low complexity" evidence="1">
    <location>
        <begin position="433"/>
        <end position="442"/>
    </location>
</feature>
<keyword evidence="3" id="KW-1185">Reference proteome</keyword>
<proteinExistence type="predicted"/>